<dbReference type="SUPFAM" id="SSF69304">
    <property type="entry name" value="Tricorn protease N-terminal domain"/>
    <property type="match status" value="1"/>
</dbReference>
<evidence type="ECO:0008006" key="4">
    <source>
        <dbReference type="Google" id="ProtNLM"/>
    </source>
</evidence>
<reference evidence="2 3" key="1">
    <citation type="submission" date="2010-12" db="EMBL/GenBank/DDBJ databases">
        <authorList>
            <person name="Muzny D."/>
            <person name="Qin X."/>
            <person name="Deng J."/>
            <person name="Jiang H."/>
            <person name="Liu Y."/>
            <person name="Qu J."/>
            <person name="Song X.-Z."/>
            <person name="Zhang L."/>
            <person name="Thornton R."/>
            <person name="Coyle M."/>
            <person name="Francisco L."/>
            <person name="Jackson L."/>
            <person name="Javaid M."/>
            <person name="Korchina V."/>
            <person name="Kovar C."/>
            <person name="Mata R."/>
            <person name="Mathew T."/>
            <person name="Ngo R."/>
            <person name="Nguyen L."/>
            <person name="Nguyen N."/>
            <person name="Okwuonu G."/>
            <person name="Ongeri F."/>
            <person name="Pham C."/>
            <person name="Simmons D."/>
            <person name="Wilczek-Boney K."/>
            <person name="Hale W."/>
            <person name="Jakkamsetti A."/>
            <person name="Pham P."/>
            <person name="Ruth R."/>
            <person name="San Lucas F."/>
            <person name="Warren J."/>
            <person name="Zhang J."/>
            <person name="Zhao Z."/>
            <person name="Zhou C."/>
            <person name="Zhu D."/>
            <person name="Lee S."/>
            <person name="Bess C."/>
            <person name="Blankenburg K."/>
            <person name="Forbes L."/>
            <person name="Fu Q."/>
            <person name="Gubbala S."/>
            <person name="Hirani K."/>
            <person name="Jayaseelan J.C."/>
            <person name="Lara F."/>
            <person name="Munidasa M."/>
            <person name="Palculict T."/>
            <person name="Patil S."/>
            <person name="Pu L.-L."/>
            <person name="Saada N."/>
            <person name="Tang L."/>
            <person name="Weissenberger G."/>
            <person name="Zhu Y."/>
            <person name="Hemphill L."/>
            <person name="Shang Y."/>
            <person name="Youmans B."/>
            <person name="Ayvaz T."/>
            <person name="Ross M."/>
            <person name="Santibanez J."/>
            <person name="Aqrawi P."/>
            <person name="Gross S."/>
            <person name="Joshi V."/>
            <person name="Fowler G."/>
            <person name="Nazareth L."/>
            <person name="Reid J."/>
            <person name="Worley K."/>
            <person name="Petrosino J."/>
            <person name="Highlander S."/>
            <person name="Gibbs R."/>
        </authorList>
    </citation>
    <scope>NUCLEOTIDE SEQUENCE [LARGE SCALE GENOMIC DNA]</scope>
    <source>
        <strain evidence="2 3">DSM 3986</strain>
    </source>
</reference>
<proteinExistence type="predicted"/>
<name>E6LNC4_9FIRM</name>
<keyword evidence="1" id="KW-0812">Transmembrane</keyword>
<comment type="caution">
    <text evidence="2">The sequence shown here is derived from an EMBL/GenBank/DDBJ whole genome shotgun (WGS) entry which is preliminary data.</text>
</comment>
<dbReference type="Proteomes" id="UP000003434">
    <property type="component" value="Unassembled WGS sequence"/>
</dbReference>
<dbReference type="HOGENOM" id="CLU_828449_0_0_9"/>
<feature type="transmembrane region" description="Helical" evidence="1">
    <location>
        <begin position="21"/>
        <end position="39"/>
    </location>
</feature>
<accession>E6LNC4</accession>
<dbReference type="EMBL" id="AEPW01000057">
    <property type="protein sequence ID" value="EFU76621.1"/>
    <property type="molecule type" value="Genomic_DNA"/>
</dbReference>
<keyword evidence="1" id="KW-1133">Transmembrane helix</keyword>
<organism evidence="2 3">
    <name type="scientific">Lachnoanaerobaculum saburreum DSM 3986</name>
    <dbReference type="NCBI Taxonomy" id="887325"/>
    <lineage>
        <taxon>Bacteria</taxon>
        <taxon>Bacillati</taxon>
        <taxon>Bacillota</taxon>
        <taxon>Clostridia</taxon>
        <taxon>Lachnospirales</taxon>
        <taxon>Lachnospiraceae</taxon>
        <taxon>Lachnoanaerobaculum</taxon>
    </lineage>
</organism>
<dbReference type="AlphaFoldDB" id="E6LNC4"/>
<sequence>MKSKPIRLKIVLLRGSVMKKKAIKALVFLIIIGSIYCLYNKYNNYQMLKGIDVSTPIVFAAEFEDGNKGTFKYNIKTGEYKKISDYIFQELSYSDNYEKIIGVIWEDRFQGIAELDMRDYTFKPVISLDELNKCVKELGLTEINYNYPGVTQLRMPRYYKDGYTFFWGYYSTVICYIQRENNSWDIEAISNSRFRGYTYFIKKEAGLDLLLLETEEKLMSQESGRGTIIEKTIGMNNEKGILDIYLTDAIDASGLMDVTDDMSKIAYYEEPEIYIYDLNTKKKKHVANQYLFYKYILDLKFSPNGRYMLYTVGDIPFFWDGWYRTKFFIVDMKTGNKIGLTKWKNGDTFYGIDW</sequence>
<evidence type="ECO:0000313" key="3">
    <source>
        <dbReference type="Proteomes" id="UP000003434"/>
    </source>
</evidence>
<evidence type="ECO:0000256" key="1">
    <source>
        <dbReference type="SAM" id="Phobius"/>
    </source>
</evidence>
<evidence type="ECO:0000313" key="2">
    <source>
        <dbReference type="EMBL" id="EFU76621.1"/>
    </source>
</evidence>
<dbReference type="eggNOG" id="ENOG502ZA8T">
    <property type="taxonomic scope" value="Bacteria"/>
</dbReference>
<keyword evidence="1" id="KW-0472">Membrane</keyword>
<protein>
    <recommendedName>
        <fullName evidence="4">Dipeptidylpeptidase IV N-terminal domain-containing protein</fullName>
    </recommendedName>
</protein>
<gene>
    <name evidence="2" type="ORF">HMPREF0381_1459</name>
</gene>